<keyword evidence="3" id="KW-1185">Reference proteome</keyword>
<gene>
    <name evidence="2" type="ORF">V6256_12645</name>
</gene>
<dbReference type="SUPFAM" id="SSF103642">
    <property type="entry name" value="Sec-C motif"/>
    <property type="match status" value="1"/>
</dbReference>
<comment type="caution">
    <text evidence="2">The sequence shown here is derived from an EMBL/GenBank/DDBJ whole genome shotgun (WGS) entry which is preliminary data.</text>
</comment>
<protein>
    <submittedName>
        <fullName evidence="2">SEC-C metal-binding domain-containing protein</fullName>
    </submittedName>
</protein>
<feature type="compositionally biased region" description="Basic and acidic residues" evidence="1">
    <location>
        <begin position="1"/>
        <end position="12"/>
    </location>
</feature>
<organism evidence="2 3">
    <name type="scientific">Psychromonas aquatilis</name>
    <dbReference type="NCBI Taxonomy" id="2005072"/>
    <lineage>
        <taxon>Bacteria</taxon>
        <taxon>Pseudomonadati</taxon>
        <taxon>Pseudomonadota</taxon>
        <taxon>Gammaproteobacteria</taxon>
        <taxon>Alteromonadales</taxon>
        <taxon>Psychromonadaceae</taxon>
        <taxon>Psychromonas</taxon>
    </lineage>
</organism>
<dbReference type="EMBL" id="JBAKAZ010000056">
    <property type="protein sequence ID" value="MEL0630457.1"/>
    <property type="molecule type" value="Genomic_DNA"/>
</dbReference>
<evidence type="ECO:0000313" key="2">
    <source>
        <dbReference type="EMBL" id="MEL0630457.1"/>
    </source>
</evidence>
<dbReference type="Proteomes" id="UP001369082">
    <property type="component" value="Unassembled WGS sequence"/>
</dbReference>
<evidence type="ECO:0000256" key="1">
    <source>
        <dbReference type="SAM" id="MobiDB-lite"/>
    </source>
</evidence>
<evidence type="ECO:0000313" key="3">
    <source>
        <dbReference type="Proteomes" id="UP001369082"/>
    </source>
</evidence>
<reference evidence="2 3" key="1">
    <citation type="submission" date="2024-02" db="EMBL/GenBank/DDBJ databases">
        <title>Bacteria isolated from the canopy kelp, Nereocystis luetkeana.</title>
        <authorList>
            <person name="Pfister C.A."/>
            <person name="Younker I.T."/>
            <person name="Light S.H."/>
        </authorList>
    </citation>
    <scope>NUCLEOTIDE SEQUENCE [LARGE SCALE GENOMIC DNA]</scope>
    <source>
        <strain evidence="2 3">TI.1.05</strain>
    </source>
</reference>
<dbReference type="Gene3D" id="3.10.450.50">
    <property type="match status" value="1"/>
</dbReference>
<sequence length="57" mass="6104">MNESNHFSEAKESTCTNTSCCPPPQSPVTRAAPKVGRNDPCVCGNGRKYKKCCGKNA</sequence>
<dbReference type="RefSeq" id="WP_341598585.1">
    <property type="nucleotide sequence ID" value="NZ_JBAKAZ010000056.1"/>
</dbReference>
<feature type="region of interest" description="Disordered" evidence="1">
    <location>
        <begin position="1"/>
        <end position="39"/>
    </location>
</feature>
<dbReference type="InterPro" id="IPR004027">
    <property type="entry name" value="SEC_C_motif"/>
</dbReference>
<name>A0ABU9GT48_9GAMM</name>
<proteinExistence type="predicted"/>
<dbReference type="Pfam" id="PF02810">
    <property type="entry name" value="SEC-C"/>
    <property type="match status" value="1"/>
</dbReference>
<accession>A0ABU9GT48</accession>